<dbReference type="SUPFAM" id="SSF48173">
    <property type="entry name" value="Cryptochrome/photolyase FAD-binding domain"/>
    <property type="match status" value="1"/>
</dbReference>
<dbReference type="GO" id="GO:0005634">
    <property type="term" value="C:nucleus"/>
    <property type="evidence" value="ECO:0007669"/>
    <property type="project" value="UniProtKB-SubCell"/>
</dbReference>
<feature type="domain" description="Photolyase/cryptochrome alpha/beta" evidence="5">
    <location>
        <begin position="220"/>
        <end position="397"/>
    </location>
</feature>
<organism evidence="6 7">
    <name type="scientific">Chlorella vulgaris</name>
    <name type="common">Green alga</name>
    <dbReference type="NCBI Taxonomy" id="3077"/>
    <lineage>
        <taxon>Eukaryota</taxon>
        <taxon>Viridiplantae</taxon>
        <taxon>Chlorophyta</taxon>
        <taxon>core chlorophytes</taxon>
        <taxon>Trebouxiophyceae</taxon>
        <taxon>Chlorellales</taxon>
        <taxon>Chlorellaceae</taxon>
        <taxon>Chlorella clade</taxon>
        <taxon>Chlorella</taxon>
    </lineage>
</organism>
<dbReference type="Gene3D" id="3.40.50.620">
    <property type="entry name" value="HUPs"/>
    <property type="match status" value="1"/>
</dbReference>
<dbReference type="InterPro" id="IPR022656">
    <property type="entry name" value="XPA_C"/>
</dbReference>
<dbReference type="InterPro" id="IPR009061">
    <property type="entry name" value="DNA-bd_dom_put_sf"/>
</dbReference>
<dbReference type="PANTHER" id="PTHR10211">
    <property type="entry name" value="DEOXYRIBODIPYRIMIDINE PHOTOLYASE"/>
    <property type="match status" value="1"/>
</dbReference>
<feature type="compositionally biased region" description="Low complexity" evidence="4">
    <location>
        <begin position="304"/>
        <end position="322"/>
    </location>
</feature>
<name>A0A9D4TLI2_CHLVU</name>
<dbReference type="Gene3D" id="1.10.579.10">
    <property type="entry name" value="DNA Cyclobutane Dipyrimidine Photolyase, subunit A, domain 3"/>
    <property type="match status" value="1"/>
</dbReference>
<dbReference type="CDD" id="cd21075">
    <property type="entry name" value="DBD_XPA-like"/>
    <property type="match status" value="1"/>
</dbReference>
<gene>
    <name evidence="6" type="ORF">D9Q98_007425</name>
</gene>
<evidence type="ECO:0000256" key="4">
    <source>
        <dbReference type="SAM" id="MobiDB-lite"/>
    </source>
</evidence>
<feature type="region of interest" description="Disordered" evidence="4">
    <location>
        <begin position="94"/>
        <end position="139"/>
    </location>
</feature>
<dbReference type="Proteomes" id="UP001055712">
    <property type="component" value="Unassembled WGS sequence"/>
</dbReference>
<reference evidence="6" key="1">
    <citation type="journal article" date="2019" name="Plant J.">
        <title>Chlorella vulgaris genome assembly and annotation reveals the molecular basis for metabolic acclimation to high light conditions.</title>
        <authorList>
            <person name="Cecchin M."/>
            <person name="Marcolungo L."/>
            <person name="Rossato M."/>
            <person name="Girolomoni L."/>
            <person name="Cosentino E."/>
            <person name="Cuine S."/>
            <person name="Li-Beisson Y."/>
            <person name="Delledonne M."/>
            <person name="Ballottari M."/>
        </authorList>
    </citation>
    <scope>NUCLEOTIDE SEQUENCE</scope>
    <source>
        <strain evidence="6">211/11P</strain>
    </source>
</reference>
<proteinExistence type="predicted"/>
<keyword evidence="2" id="KW-0862">Zinc</keyword>
<dbReference type="PROSITE" id="PS51645">
    <property type="entry name" value="PHR_CRY_ALPHA_BETA"/>
    <property type="match status" value="1"/>
</dbReference>
<dbReference type="InterPro" id="IPR036155">
    <property type="entry name" value="Crypto/Photolyase_N_sf"/>
</dbReference>
<dbReference type="InterPro" id="IPR014729">
    <property type="entry name" value="Rossmann-like_a/b/a_fold"/>
</dbReference>
<keyword evidence="3" id="KW-0539">Nucleus</keyword>
<evidence type="ECO:0000313" key="7">
    <source>
        <dbReference type="Proteomes" id="UP001055712"/>
    </source>
</evidence>
<protein>
    <recommendedName>
        <fullName evidence="5">Photolyase/cryptochrome alpha/beta domain-containing protein</fullName>
    </recommendedName>
</protein>
<dbReference type="GO" id="GO:0000719">
    <property type="term" value="P:photoreactive repair"/>
    <property type="evidence" value="ECO:0007669"/>
    <property type="project" value="TreeGrafter"/>
</dbReference>
<evidence type="ECO:0000259" key="5">
    <source>
        <dbReference type="PROSITE" id="PS51645"/>
    </source>
</evidence>
<feature type="compositionally biased region" description="Low complexity" evidence="4">
    <location>
        <begin position="109"/>
        <end position="120"/>
    </location>
</feature>
<dbReference type="EMBL" id="SIDB01000009">
    <property type="protein sequence ID" value="KAI3428602.1"/>
    <property type="molecule type" value="Genomic_DNA"/>
</dbReference>
<dbReference type="OrthoDB" id="5368863at2759"/>
<evidence type="ECO:0000256" key="1">
    <source>
        <dbReference type="ARBA" id="ARBA00004123"/>
    </source>
</evidence>
<dbReference type="InterPro" id="IPR036134">
    <property type="entry name" value="Crypto/Photolyase_FAD-like_sf"/>
</dbReference>
<comment type="caution">
    <text evidence="6">The sequence shown here is derived from an EMBL/GenBank/DDBJ whole genome shotgun (WGS) entry which is preliminary data.</text>
</comment>
<evidence type="ECO:0000256" key="2">
    <source>
        <dbReference type="ARBA" id="ARBA00022833"/>
    </source>
</evidence>
<dbReference type="SUPFAM" id="SSF52425">
    <property type="entry name" value="Cryptochrome/photolyase, N-terminal domain"/>
    <property type="match status" value="1"/>
</dbReference>
<feature type="region of interest" description="Disordered" evidence="4">
    <location>
        <begin position="192"/>
        <end position="216"/>
    </location>
</feature>
<evidence type="ECO:0000313" key="6">
    <source>
        <dbReference type="EMBL" id="KAI3428602.1"/>
    </source>
</evidence>
<dbReference type="AlphaFoldDB" id="A0A9D4TLI2"/>
<feature type="region of interest" description="Disordered" evidence="4">
    <location>
        <begin position="298"/>
        <end position="336"/>
    </location>
</feature>
<reference evidence="6" key="2">
    <citation type="submission" date="2020-11" db="EMBL/GenBank/DDBJ databases">
        <authorList>
            <person name="Cecchin M."/>
            <person name="Marcolungo L."/>
            <person name="Rossato M."/>
            <person name="Girolomoni L."/>
            <person name="Cosentino E."/>
            <person name="Cuine S."/>
            <person name="Li-Beisson Y."/>
            <person name="Delledonne M."/>
            <person name="Ballottari M."/>
        </authorList>
    </citation>
    <scope>NUCLEOTIDE SEQUENCE</scope>
    <source>
        <strain evidence="6">211/11P</strain>
        <tissue evidence="6">Whole cell</tissue>
    </source>
</reference>
<dbReference type="InterPro" id="IPR052219">
    <property type="entry name" value="Photolyase_Class-2"/>
</dbReference>
<dbReference type="InterPro" id="IPR006050">
    <property type="entry name" value="DNA_photolyase_N"/>
</dbReference>
<dbReference type="GO" id="GO:0003904">
    <property type="term" value="F:deoxyribodipyrimidine photo-lyase activity"/>
    <property type="evidence" value="ECO:0007669"/>
    <property type="project" value="TreeGrafter"/>
</dbReference>
<accession>A0A9D4TLI2</accession>
<dbReference type="PANTHER" id="PTHR10211:SF0">
    <property type="entry name" value="DEOXYRIBODIPYRIMIDINE PHOTO-LYASE"/>
    <property type="match status" value="1"/>
</dbReference>
<dbReference type="InterPro" id="IPR037129">
    <property type="entry name" value="XPA_sf"/>
</dbReference>
<feature type="compositionally biased region" description="Low complexity" evidence="4">
    <location>
        <begin position="130"/>
        <end position="139"/>
    </location>
</feature>
<dbReference type="Pfam" id="PF05181">
    <property type="entry name" value="XPA_C"/>
    <property type="match status" value="1"/>
</dbReference>
<evidence type="ECO:0000256" key="3">
    <source>
        <dbReference type="ARBA" id="ARBA00023242"/>
    </source>
</evidence>
<comment type="subcellular location">
    <subcellularLocation>
        <location evidence="1">Nucleus</location>
    </subcellularLocation>
</comment>
<dbReference type="SUPFAM" id="SSF46955">
    <property type="entry name" value="Putative DNA-binding domain"/>
    <property type="match status" value="1"/>
</dbReference>
<feature type="compositionally biased region" description="Low complexity" evidence="4">
    <location>
        <begin position="196"/>
        <end position="216"/>
    </location>
</feature>
<dbReference type="Pfam" id="PF00875">
    <property type="entry name" value="DNA_photolyase"/>
    <property type="match status" value="1"/>
</dbReference>
<keyword evidence="7" id="KW-1185">Reference proteome</keyword>
<sequence>MVPRLDKSKWLPRTQAKAVYLLTDRELDALEHEERPNPRARKGPCMRLYQKEHLERASLARWGNLSALEAERERRREKREQRAITAYFQQAAEPQATAACTSDEEARSAAQQQPLQQAAATGGGSPVQPPGQALHRAAAAAAGAALQGRPAAGTPLATVTAASDTGLPSWVHTLPPLIAERVCCVPRAEPLSAGCQQQPQPQQHPQQQQQQSPQQQLPPSFVLYWMKTAIRGHENPALDAAAAAARHTGLPLLVASFLLDSHPHASLRSAVFALQGLRDVQAELRQQGVELLVNVEGHSEGQHAQQAQQEAQQAQQEAQQEAQQRDPYSPDFSFEPRAGFQHTPGWKALVRLASHAAVVVAEDFPVPPESAWLQQLARQLPLTVQLVAVDTACVLPMRLVPKCHEKAYTFRSATDVPRKQRISRTYLLAAPPPPTPPQAAPQLGAAAPAAAALLGPRAVVPASLSGLPQLPPHLLTQQWLGWQPLELAGIPQLQLQQRMVSLLRGCPGFDRSVPTVSHISGGSAAGYARWERFRRQGLPLYAARRNDAMKRDGVSRLSAFHHWGMVSPFKIAREAALDRSAGAAKFLDEFLVWREIGFNLCLHRHQLLHSLAVLPRWAQNTLRDHEAEPRQVLQYHQLDSGTTGDAFWDAAQWQLAKTGELHNNVRMTWGKAFLAWAPSPQAALQAALHCNHKWALDGGDPASYAGVLWCFGMYDGPKAAATTPVSGSLARRSTAAHARRLPPVAYAQLPP</sequence>
<dbReference type="Gene3D" id="1.25.40.80">
    <property type="match status" value="1"/>
</dbReference>
<dbReference type="Gene3D" id="3.90.530.10">
    <property type="entry name" value="XPA C-terminal domain"/>
    <property type="match status" value="1"/>
</dbReference>